<proteinExistence type="predicted"/>
<evidence type="ECO:0000256" key="1">
    <source>
        <dbReference type="SAM" id="Coils"/>
    </source>
</evidence>
<organism evidence="3 4">
    <name type="scientific">Ursus maritimus</name>
    <name type="common">Polar bear</name>
    <name type="synonym">Thalarctos maritimus</name>
    <dbReference type="NCBI Taxonomy" id="29073"/>
    <lineage>
        <taxon>Eukaryota</taxon>
        <taxon>Metazoa</taxon>
        <taxon>Chordata</taxon>
        <taxon>Craniata</taxon>
        <taxon>Vertebrata</taxon>
        <taxon>Euteleostomi</taxon>
        <taxon>Mammalia</taxon>
        <taxon>Eutheria</taxon>
        <taxon>Laurasiatheria</taxon>
        <taxon>Carnivora</taxon>
        <taxon>Caniformia</taxon>
        <taxon>Ursidae</taxon>
        <taxon>Ursus</taxon>
    </lineage>
</organism>
<sequence>MGWGKHRRSKEIQTTENFLRAVAPSGDASASGVTMTWTTSCTGKMSPTGRGAYEYQRIPPLISHVPVKIRRTRVGLGVKSSFSPHKGARKSHLPREQIKFQTEELHSIRGELSQIKAQVDRLLENLEHMDQQRDQLPGGTPPTGGPGHIPRSEDSEETRGPGSKGSSCRITELQQEPRGQRAHPEADSSEDSTDPEETVSEGLPEVTVQPEAPILE</sequence>
<dbReference type="RefSeq" id="XP_040489510.1">
    <property type="nucleotide sequence ID" value="XM_040633576.1"/>
</dbReference>
<feature type="coiled-coil region" evidence="1">
    <location>
        <begin position="105"/>
        <end position="132"/>
    </location>
</feature>
<name>A0A8M1G3Y7_URSMA</name>
<feature type="compositionally biased region" description="Polar residues" evidence="2">
    <location>
        <begin position="164"/>
        <end position="174"/>
    </location>
</feature>
<reference evidence="4" key="1">
    <citation type="submission" date="2025-08" db="UniProtKB">
        <authorList>
            <consortium name="RefSeq"/>
        </authorList>
    </citation>
    <scope>IDENTIFICATION</scope>
    <source>
        <tissue evidence="4">Whole blood</tissue>
    </source>
</reference>
<feature type="compositionally biased region" description="Basic and acidic residues" evidence="2">
    <location>
        <begin position="150"/>
        <end position="159"/>
    </location>
</feature>
<evidence type="ECO:0000256" key="2">
    <source>
        <dbReference type="SAM" id="MobiDB-lite"/>
    </source>
</evidence>
<evidence type="ECO:0000313" key="3">
    <source>
        <dbReference type="Proteomes" id="UP000261680"/>
    </source>
</evidence>
<keyword evidence="1" id="KW-0175">Coiled coil</keyword>
<protein>
    <submittedName>
        <fullName evidence="4">Uncharacterized protein LOC103673565 isoform X3</fullName>
    </submittedName>
</protein>
<dbReference type="Proteomes" id="UP000261680">
    <property type="component" value="Unplaced"/>
</dbReference>
<gene>
    <name evidence="4" type="primary">LOC103673565</name>
</gene>
<feature type="compositionally biased region" description="Acidic residues" evidence="2">
    <location>
        <begin position="187"/>
        <end position="199"/>
    </location>
</feature>
<evidence type="ECO:0000313" key="4">
    <source>
        <dbReference type="RefSeq" id="XP_040489510.1"/>
    </source>
</evidence>
<accession>A0A8M1G3Y7</accession>
<dbReference type="GeneID" id="103673565"/>
<keyword evidence="3" id="KW-1185">Reference proteome</keyword>
<dbReference type="AlphaFoldDB" id="A0A8M1G3Y7"/>
<feature type="region of interest" description="Disordered" evidence="2">
    <location>
        <begin position="132"/>
        <end position="216"/>
    </location>
</feature>